<name>A0A380Q495_YERPU</name>
<dbReference type="InterPro" id="IPR045664">
    <property type="entry name" value="DUF6387"/>
</dbReference>
<sequence>MRINKKSQLPSYFDADKYKAFSVLDDESLLQQLVKRLDIKSDYEMYDIEDINNILMEPVILEPNALHTLEDHKMKVESELLGPRLSSYVGVRPMELVTAFHLYKRCKEFSDSIDNNSELSFFSKFWMKQRHINTIPQEILDNDGSIYVEIDLDLDDKLIIDSLSRLIPEWRKEMGVLVSEEPVNSSWAVSRAKILDYKIIPLFDLLAWSEKTNNSITNGVLAVTLFPDGEYDSINIAQTIKPFLDKIFNFSSTEKFKREIS</sequence>
<proteinExistence type="predicted"/>
<accession>A0A380Q495</accession>
<dbReference type="EMBL" id="UHJC01000001">
    <property type="protein sequence ID" value="SUP80634.1"/>
    <property type="molecule type" value="Genomic_DNA"/>
</dbReference>
<organism evidence="1 2">
    <name type="scientific">Yersinia pseudotuberculosis</name>
    <dbReference type="NCBI Taxonomy" id="633"/>
    <lineage>
        <taxon>Bacteria</taxon>
        <taxon>Pseudomonadati</taxon>
        <taxon>Pseudomonadota</taxon>
        <taxon>Gammaproteobacteria</taxon>
        <taxon>Enterobacterales</taxon>
        <taxon>Yersiniaceae</taxon>
        <taxon>Yersinia</taxon>
    </lineage>
</organism>
<dbReference type="RefSeq" id="WP_049862783.1">
    <property type="nucleotide sequence ID" value="NZ_CP008943.1"/>
</dbReference>
<reference evidence="1 2" key="1">
    <citation type="submission" date="2018-06" db="EMBL/GenBank/DDBJ databases">
        <authorList>
            <consortium name="Pathogen Informatics"/>
            <person name="Doyle S."/>
        </authorList>
    </citation>
    <scope>NUCLEOTIDE SEQUENCE [LARGE SCALE GENOMIC DNA]</scope>
    <source>
        <strain evidence="1 2">NCTC8580</strain>
    </source>
</reference>
<dbReference type="AlphaFoldDB" id="A0A380Q495"/>
<evidence type="ECO:0000313" key="2">
    <source>
        <dbReference type="Proteomes" id="UP000255087"/>
    </source>
</evidence>
<dbReference type="Proteomes" id="UP000255087">
    <property type="component" value="Unassembled WGS sequence"/>
</dbReference>
<protein>
    <submittedName>
        <fullName evidence="1">Uncharacterized protein</fullName>
    </submittedName>
</protein>
<evidence type="ECO:0000313" key="1">
    <source>
        <dbReference type="EMBL" id="SUP80634.1"/>
    </source>
</evidence>
<gene>
    <name evidence="1" type="ORF">NCTC8580_00695</name>
</gene>
<dbReference type="Pfam" id="PF19924">
    <property type="entry name" value="DUF6387"/>
    <property type="match status" value="1"/>
</dbReference>
<dbReference type="KEGG" id="ypq:DJ40_1936"/>